<feature type="domain" description="HTH gntR-type" evidence="4">
    <location>
        <begin position="38"/>
        <end position="106"/>
    </location>
</feature>
<dbReference type="InterPro" id="IPR036390">
    <property type="entry name" value="WH_DNA-bd_sf"/>
</dbReference>
<dbReference type="GO" id="GO:0045892">
    <property type="term" value="P:negative regulation of DNA-templated transcription"/>
    <property type="evidence" value="ECO:0007669"/>
    <property type="project" value="TreeGrafter"/>
</dbReference>
<dbReference type="SUPFAM" id="SSF64288">
    <property type="entry name" value="Chorismate lyase-like"/>
    <property type="match status" value="1"/>
</dbReference>
<dbReference type="InterPro" id="IPR036388">
    <property type="entry name" value="WH-like_DNA-bd_sf"/>
</dbReference>
<dbReference type="Pfam" id="PF00392">
    <property type="entry name" value="GntR"/>
    <property type="match status" value="1"/>
</dbReference>
<dbReference type="InterPro" id="IPR050679">
    <property type="entry name" value="Bact_HTH_transcr_reg"/>
</dbReference>
<keyword evidence="3" id="KW-0804">Transcription</keyword>
<dbReference type="InterPro" id="IPR000524">
    <property type="entry name" value="Tscrpt_reg_HTH_GntR"/>
</dbReference>
<dbReference type="Gene3D" id="1.10.10.10">
    <property type="entry name" value="Winged helix-like DNA-binding domain superfamily/Winged helix DNA-binding domain"/>
    <property type="match status" value="1"/>
</dbReference>
<dbReference type="EMBL" id="VTOU01000002">
    <property type="protein sequence ID" value="TZG27214.1"/>
    <property type="molecule type" value="Genomic_DNA"/>
</dbReference>
<dbReference type="Pfam" id="PF07702">
    <property type="entry name" value="UTRA"/>
    <property type="match status" value="1"/>
</dbReference>
<evidence type="ECO:0000259" key="4">
    <source>
        <dbReference type="PROSITE" id="PS50949"/>
    </source>
</evidence>
<evidence type="ECO:0000313" key="5">
    <source>
        <dbReference type="EMBL" id="TZG27214.1"/>
    </source>
</evidence>
<dbReference type="SMART" id="SM00866">
    <property type="entry name" value="UTRA"/>
    <property type="match status" value="1"/>
</dbReference>
<comment type="caution">
    <text evidence="5">The sequence shown here is derived from an EMBL/GenBank/DDBJ whole genome shotgun (WGS) entry which is preliminary data.</text>
</comment>
<gene>
    <name evidence="5" type="ORF">FYJ91_06210</name>
</gene>
<sequence length="280" mass="31336">MYAAVSRLLRQPTMMRDRGADMFDGGQEAFSIDRNTAVPLYHQIYMQLRDEIVSGARAFGTLVPTEQELSNNFGVSRITARRALDELAGQNFVARKRRVGTQVIYNLPVRPIEANIAKAVDSLVMFGRNTKVTVIDIRKERAIDPIVSLMGVAVGTPLVRATRLRWLDREPLGCTIAHLLEEFEDIVTERNLKDSPLLTLIQQTGRRIDKAKQTIAAVSADPAMAASLKIEPMMPLLKITRAYHDEDGAPLLLTRAFYRADRYQVSVDLQTSTLEPEVSV</sequence>
<dbReference type="AlphaFoldDB" id="A0A5D9C5Y3"/>
<dbReference type="Gene3D" id="3.40.1410.10">
    <property type="entry name" value="Chorismate lyase-like"/>
    <property type="match status" value="1"/>
</dbReference>
<dbReference type="PANTHER" id="PTHR44846">
    <property type="entry name" value="MANNOSYL-D-GLYCERATE TRANSPORT/METABOLISM SYSTEM REPRESSOR MNGR-RELATED"/>
    <property type="match status" value="1"/>
</dbReference>
<evidence type="ECO:0000256" key="2">
    <source>
        <dbReference type="ARBA" id="ARBA00023125"/>
    </source>
</evidence>
<proteinExistence type="predicted"/>
<evidence type="ECO:0000313" key="6">
    <source>
        <dbReference type="Proteomes" id="UP000322077"/>
    </source>
</evidence>
<dbReference type="InterPro" id="IPR028978">
    <property type="entry name" value="Chorismate_lyase_/UTRA_dom_sf"/>
</dbReference>
<accession>A0A5D9C5Y3</accession>
<reference evidence="5 6" key="1">
    <citation type="submission" date="2019-08" db="EMBL/GenBank/DDBJ databases">
        <authorList>
            <person name="Wang G."/>
            <person name="Xu Z."/>
        </authorList>
    </citation>
    <scope>NUCLEOTIDE SEQUENCE [LARGE SCALE GENOMIC DNA]</scope>
    <source>
        <strain evidence="5 6">ZX</strain>
    </source>
</reference>
<dbReference type="Proteomes" id="UP000322077">
    <property type="component" value="Unassembled WGS sequence"/>
</dbReference>
<evidence type="ECO:0000256" key="1">
    <source>
        <dbReference type="ARBA" id="ARBA00023015"/>
    </source>
</evidence>
<name>A0A5D9C5Y3_9SPHN</name>
<dbReference type="GO" id="GO:0003677">
    <property type="term" value="F:DNA binding"/>
    <property type="evidence" value="ECO:0007669"/>
    <property type="project" value="UniProtKB-KW"/>
</dbReference>
<keyword evidence="6" id="KW-1185">Reference proteome</keyword>
<organism evidence="5 6">
    <name type="scientific">Sphingomonas montanisoli</name>
    <dbReference type="NCBI Taxonomy" id="2606412"/>
    <lineage>
        <taxon>Bacteria</taxon>
        <taxon>Pseudomonadati</taxon>
        <taxon>Pseudomonadota</taxon>
        <taxon>Alphaproteobacteria</taxon>
        <taxon>Sphingomonadales</taxon>
        <taxon>Sphingomonadaceae</taxon>
        <taxon>Sphingomonas</taxon>
    </lineage>
</organism>
<dbReference type="GO" id="GO:0003700">
    <property type="term" value="F:DNA-binding transcription factor activity"/>
    <property type="evidence" value="ECO:0007669"/>
    <property type="project" value="InterPro"/>
</dbReference>
<dbReference type="CDD" id="cd07377">
    <property type="entry name" value="WHTH_GntR"/>
    <property type="match status" value="1"/>
</dbReference>
<dbReference type="PANTHER" id="PTHR44846:SF1">
    <property type="entry name" value="MANNOSYL-D-GLYCERATE TRANSPORT_METABOLISM SYSTEM REPRESSOR MNGR-RELATED"/>
    <property type="match status" value="1"/>
</dbReference>
<keyword evidence="1" id="KW-0805">Transcription regulation</keyword>
<dbReference type="InterPro" id="IPR011663">
    <property type="entry name" value="UTRA"/>
</dbReference>
<protein>
    <submittedName>
        <fullName evidence="5">GntR family transcriptional regulator</fullName>
    </submittedName>
</protein>
<dbReference type="SMART" id="SM00345">
    <property type="entry name" value="HTH_GNTR"/>
    <property type="match status" value="1"/>
</dbReference>
<dbReference type="PROSITE" id="PS50949">
    <property type="entry name" value="HTH_GNTR"/>
    <property type="match status" value="1"/>
</dbReference>
<dbReference type="SUPFAM" id="SSF46785">
    <property type="entry name" value="Winged helix' DNA-binding domain"/>
    <property type="match status" value="1"/>
</dbReference>
<keyword evidence="2" id="KW-0238">DNA-binding</keyword>
<dbReference type="PRINTS" id="PR00035">
    <property type="entry name" value="HTHGNTR"/>
</dbReference>
<evidence type="ECO:0000256" key="3">
    <source>
        <dbReference type="ARBA" id="ARBA00023163"/>
    </source>
</evidence>